<dbReference type="Gene3D" id="2.30.110.10">
    <property type="entry name" value="Electron Transport, Fmn-binding Protein, Chain A"/>
    <property type="match status" value="1"/>
</dbReference>
<organism evidence="3 4">
    <name type="scientific">Epilithonimonas zeae</name>
    <dbReference type="NCBI Taxonomy" id="1416779"/>
    <lineage>
        <taxon>Bacteria</taxon>
        <taxon>Pseudomonadati</taxon>
        <taxon>Bacteroidota</taxon>
        <taxon>Flavobacteriia</taxon>
        <taxon>Flavobacteriales</taxon>
        <taxon>Weeksellaceae</taxon>
        <taxon>Chryseobacterium group</taxon>
        <taxon>Epilithonimonas</taxon>
    </lineage>
</organism>
<protein>
    <recommendedName>
        <fullName evidence="2">Pyridoxamine 5'-phosphate oxidase N-terminal domain-containing protein</fullName>
    </recommendedName>
</protein>
<accession>A0A1N6E2W7</accession>
<dbReference type="InterPro" id="IPR052019">
    <property type="entry name" value="F420H2_bilvrd_red/Heme_oxyg"/>
</dbReference>
<dbReference type="SUPFAM" id="SSF50475">
    <property type="entry name" value="FMN-binding split barrel"/>
    <property type="match status" value="1"/>
</dbReference>
<dbReference type="PIRSF" id="PIRSF004633">
    <property type="entry name" value="UCP_PLP_oxd"/>
    <property type="match status" value="1"/>
</dbReference>
<dbReference type="GO" id="GO:0016627">
    <property type="term" value="F:oxidoreductase activity, acting on the CH-CH group of donors"/>
    <property type="evidence" value="ECO:0007669"/>
    <property type="project" value="TreeGrafter"/>
</dbReference>
<dbReference type="PANTHER" id="PTHR35176">
    <property type="entry name" value="HEME OXYGENASE HI_0854-RELATED"/>
    <property type="match status" value="1"/>
</dbReference>
<feature type="domain" description="Pyridoxamine 5'-phosphate oxidase N-terminal" evidence="2">
    <location>
        <begin position="24"/>
        <end position="154"/>
    </location>
</feature>
<gene>
    <name evidence="3" type="ORF">SAMN05444409_0245</name>
</gene>
<keyword evidence="4" id="KW-1185">Reference proteome</keyword>
<dbReference type="InterPro" id="IPR012349">
    <property type="entry name" value="Split_barrel_FMN-bd"/>
</dbReference>
<dbReference type="AlphaFoldDB" id="A0A1N6E2W7"/>
<dbReference type="PANTHER" id="PTHR35176:SF6">
    <property type="entry name" value="HEME OXYGENASE HI_0854-RELATED"/>
    <property type="match status" value="1"/>
</dbReference>
<dbReference type="Proteomes" id="UP000185207">
    <property type="component" value="Unassembled WGS sequence"/>
</dbReference>
<name>A0A1N6E2W7_9FLAO</name>
<dbReference type="InterPro" id="IPR011576">
    <property type="entry name" value="Pyridox_Oxase_N"/>
</dbReference>
<evidence type="ECO:0000259" key="2">
    <source>
        <dbReference type="Pfam" id="PF01243"/>
    </source>
</evidence>
<dbReference type="EMBL" id="FSRK01000001">
    <property type="protein sequence ID" value="SIN77323.1"/>
    <property type="molecule type" value="Genomic_DNA"/>
</dbReference>
<evidence type="ECO:0000256" key="1">
    <source>
        <dbReference type="ARBA" id="ARBA00023002"/>
    </source>
</evidence>
<evidence type="ECO:0000313" key="3">
    <source>
        <dbReference type="EMBL" id="SIN77323.1"/>
    </source>
</evidence>
<dbReference type="STRING" id="1416779.SAMN05444409_0245"/>
<sequence length="181" mass="20334">MASKKYIMSEHTEEAKKQAKPVAPKVKELIAKTLSVTLATVDAEGTPNASYAPFVEIDNKFYVLVSFMAKHTKNLAEGRKVSAMFIEDESATKQVYARERLTVEVSTSQIERDSDDWNDIVGKLKERHGKIVDVLNEMTDFILVALHPVKGAYVNGFGSAYFVDANLEIMEHRNDINHTQK</sequence>
<evidence type="ECO:0000313" key="4">
    <source>
        <dbReference type="Proteomes" id="UP000185207"/>
    </source>
</evidence>
<dbReference type="GO" id="GO:0070967">
    <property type="term" value="F:coenzyme F420 binding"/>
    <property type="evidence" value="ECO:0007669"/>
    <property type="project" value="TreeGrafter"/>
</dbReference>
<dbReference type="InterPro" id="IPR014419">
    <property type="entry name" value="HutZ"/>
</dbReference>
<dbReference type="Pfam" id="PF01243">
    <property type="entry name" value="PNPOx_N"/>
    <property type="match status" value="1"/>
</dbReference>
<reference evidence="4" key="1">
    <citation type="submission" date="2016-11" db="EMBL/GenBank/DDBJ databases">
        <authorList>
            <person name="Varghese N."/>
            <person name="Submissions S."/>
        </authorList>
    </citation>
    <scope>NUCLEOTIDE SEQUENCE [LARGE SCALE GENOMIC DNA]</scope>
    <source>
        <strain evidence="4">DSM 27623</strain>
    </source>
</reference>
<proteinExistence type="predicted"/>
<dbReference type="GO" id="GO:0005829">
    <property type="term" value="C:cytosol"/>
    <property type="evidence" value="ECO:0007669"/>
    <property type="project" value="TreeGrafter"/>
</dbReference>
<keyword evidence="1" id="KW-0560">Oxidoreductase</keyword>